<keyword evidence="2" id="KW-0812">Transmembrane</keyword>
<evidence type="ECO:0000256" key="2">
    <source>
        <dbReference type="SAM" id="Phobius"/>
    </source>
</evidence>
<feature type="transmembrane region" description="Helical" evidence="2">
    <location>
        <begin position="31"/>
        <end position="54"/>
    </location>
</feature>
<feature type="region of interest" description="Disordered" evidence="1">
    <location>
        <begin position="75"/>
        <end position="99"/>
    </location>
</feature>
<organism evidence="3 4">
    <name type="scientific">Hyphococcus luteus</name>
    <dbReference type="NCBI Taxonomy" id="2058213"/>
    <lineage>
        <taxon>Bacteria</taxon>
        <taxon>Pseudomonadati</taxon>
        <taxon>Pseudomonadota</taxon>
        <taxon>Alphaproteobacteria</taxon>
        <taxon>Parvularculales</taxon>
        <taxon>Parvularculaceae</taxon>
        <taxon>Hyphococcus</taxon>
    </lineage>
</organism>
<dbReference type="AlphaFoldDB" id="A0A2S7JYP9"/>
<gene>
    <name evidence="3" type="ORF">CW354_20720</name>
</gene>
<keyword evidence="2" id="KW-1133">Transmembrane helix</keyword>
<accession>A0A2S7JYP9</accession>
<reference evidence="3 4" key="1">
    <citation type="submission" date="2017-12" db="EMBL/GenBank/DDBJ databases">
        <authorList>
            <person name="Hurst M.R.H."/>
        </authorList>
    </citation>
    <scope>NUCLEOTIDE SEQUENCE [LARGE SCALE GENOMIC DNA]</scope>
    <source>
        <strain evidence="3 4">SY-3-19</strain>
    </source>
</reference>
<evidence type="ECO:0000313" key="4">
    <source>
        <dbReference type="Proteomes" id="UP000239504"/>
    </source>
</evidence>
<keyword evidence="2" id="KW-0472">Membrane</keyword>
<proteinExistence type="predicted"/>
<sequence length="99" mass="10902">MLARAATTLTGAILVIYGVIAAISPLPLGVVLIVLGLIMIAAANPAARPLILAMRRRWRWFDKMVRLAAHRSPPRFHETFEDTDPAKHPEPPEDNAREG</sequence>
<comment type="caution">
    <text evidence="3">The sequence shown here is derived from an EMBL/GenBank/DDBJ whole genome shotgun (WGS) entry which is preliminary data.</text>
</comment>
<name>A0A2S7JYP9_9PROT</name>
<keyword evidence="4" id="KW-1185">Reference proteome</keyword>
<dbReference type="RefSeq" id="WP_104832015.1">
    <property type="nucleotide sequence ID" value="NZ_PJCH01000017.1"/>
</dbReference>
<dbReference type="OrthoDB" id="9970770at2"/>
<dbReference type="EMBL" id="PJCH01000017">
    <property type="protein sequence ID" value="PQA85375.1"/>
    <property type="molecule type" value="Genomic_DNA"/>
</dbReference>
<evidence type="ECO:0000256" key="1">
    <source>
        <dbReference type="SAM" id="MobiDB-lite"/>
    </source>
</evidence>
<evidence type="ECO:0000313" key="3">
    <source>
        <dbReference type="EMBL" id="PQA85375.1"/>
    </source>
</evidence>
<dbReference type="Proteomes" id="UP000239504">
    <property type="component" value="Unassembled WGS sequence"/>
</dbReference>
<protein>
    <submittedName>
        <fullName evidence="3">Uncharacterized protein</fullName>
    </submittedName>
</protein>